<dbReference type="SUPFAM" id="SSF54001">
    <property type="entry name" value="Cysteine proteinases"/>
    <property type="match status" value="1"/>
</dbReference>
<dbReference type="Pfam" id="PF18013">
    <property type="entry name" value="Phage_lysozyme2"/>
    <property type="match status" value="1"/>
</dbReference>
<dbReference type="Gene3D" id="3.90.1720.10">
    <property type="entry name" value="endopeptidase domain like (from Nostoc punctiforme)"/>
    <property type="match status" value="1"/>
</dbReference>
<feature type="domain" description="NlpC/P60" evidence="5">
    <location>
        <begin position="1"/>
        <end position="140"/>
    </location>
</feature>
<gene>
    <name evidence="6" type="ORF">I6N96_02270</name>
</gene>
<evidence type="ECO:0000259" key="5">
    <source>
        <dbReference type="PROSITE" id="PS51935"/>
    </source>
</evidence>
<evidence type="ECO:0000256" key="2">
    <source>
        <dbReference type="ARBA" id="ARBA00022670"/>
    </source>
</evidence>
<evidence type="ECO:0000313" key="7">
    <source>
        <dbReference type="Proteomes" id="UP000673375"/>
    </source>
</evidence>
<keyword evidence="4" id="KW-0788">Thiol protease</keyword>
<name>A0ABS4CEP1_9ENTE</name>
<dbReference type="Pfam" id="PF05382">
    <property type="entry name" value="Amidase_5"/>
    <property type="match status" value="1"/>
</dbReference>
<evidence type="ECO:0000313" key="6">
    <source>
        <dbReference type="EMBL" id="MBP1045090.1"/>
    </source>
</evidence>
<accession>A0ABS4CEP1</accession>
<evidence type="ECO:0000256" key="1">
    <source>
        <dbReference type="ARBA" id="ARBA00007074"/>
    </source>
</evidence>
<dbReference type="InterPro" id="IPR000064">
    <property type="entry name" value="NLP_P60_dom"/>
</dbReference>
<reference evidence="6 7" key="1">
    <citation type="submission" date="2020-12" db="EMBL/GenBank/DDBJ databases">
        <title>Vagococcus allomyrinae sp. nov. and Enterococcus lavae sp. nov., isolated from the larvae of Allomyrina dichotoma.</title>
        <authorList>
            <person name="Lee S.D."/>
        </authorList>
    </citation>
    <scope>NUCLEOTIDE SEQUENCE [LARGE SCALE GENOMIC DNA]</scope>
    <source>
        <strain evidence="6 7">BWM-S5</strain>
    </source>
</reference>
<dbReference type="Gene3D" id="1.10.530.10">
    <property type="match status" value="1"/>
</dbReference>
<dbReference type="PROSITE" id="PS51935">
    <property type="entry name" value="NLPC_P60"/>
    <property type="match status" value="1"/>
</dbReference>
<keyword evidence="7" id="KW-1185">Reference proteome</keyword>
<evidence type="ECO:0000256" key="4">
    <source>
        <dbReference type="ARBA" id="ARBA00022807"/>
    </source>
</evidence>
<organism evidence="6 7">
    <name type="scientific">Enterococcus larvae</name>
    <dbReference type="NCBI Taxonomy" id="2794352"/>
    <lineage>
        <taxon>Bacteria</taxon>
        <taxon>Bacillati</taxon>
        <taxon>Bacillota</taxon>
        <taxon>Bacilli</taxon>
        <taxon>Lactobacillales</taxon>
        <taxon>Enterococcaceae</taxon>
        <taxon>Enterococcus</taxon>
    </lineage>
</organism>
<protein>
    <submittedName>
        <fullName evidence="6">Endolysin</fullName>
    </submittedName>
</protein>
<keyword evidence="2" id="KW-0645">Protease</keyword>
<dbReference type="Proteomes" id="UP000673375">
    <property type="component" value="Unassembled WGS sequence"/>
</dbReference>
<dbReference type="EMBL" id="JAEDXU010000001">
    <property type="protein sequence ID" value="MBP1045090.1"/>
    <property type="molecule type" value="Genomic_DNA"/>
</dbReference>
<dbReference type="InterPro" id="IPR038765">
    <property type="entry name" value="Papain-like_cys_pep_sf"/>
</dbReference>
<comment type="caution">
    <text evidence="6">The sequence shown here is derived from an EMBL/GenBank/DDBJ whole genome shotgun (WGS) entry which is preliminary data.</text>
</comment>
<evidence type="ECO:0000256" key="3">
    <source>
        <dbReference type="ARBA" id="ARBA00022801"/>
    </source>
</evidence>
<proteinExistence type="inferred from homology"/>
<keyword evidence="3" id="KW-0378">Hydrolase</keyword>
<sequence>MASIETMINWMEQRRGVVGYSMGDRLGPNNYDCSSAVYFSLVASGFLGAGTMGNTDSLYGHLEGIGWQPVTSPQRGDVFSWGVRGASGGRFGHAGIFVNSTDMIHCHEKSENIPGGISIDNFATIRSYSGNPPVTIYRNPSGSSGTPELNSAEERFAWSIAQVLLPEGYNEIAIAGILGNIDVETGGTMNPDTDQKDGPAYGLVQWDGSQTALVPPLTRNGRAYVQNILRAAGINGDYRSVEVQSRLIDWCMYNGQWLSAVEPLTVEGYKKVGDVAQAAIAFLKNFERAGEEHLQTRIDAAQRWYRFMINLPEDPGAGGNTETFETMTNVGCLDLLGIKEGKVLAEGWHFSSDKPIQHIAFINAETDEELARVETEILDRLDVKEAYPNVIGVEKSGFSISIEVPNGTAVYVKGIRSNGSAVDELIFDKIIIFEQAFDAAIDHYAKSNTKFFFEILEGGKVIKRGNRLLNTLSWSNELMYVPTTQIVLPIEYKEFINGREEIKLYVNQKLFHGIVTGYELDKIEETLTIDLSHVISEWEYRQVSTNLAAKNRTVNDIYSTLDFRYPGWNMNYLEDSATRVIDYVYSRQNKLAGLTKTCELTPDLFWRVGFYFGRGLEVGSFGEQKPYIFSTKPAGRQNIRIINEPSIVHEFDHVVNVVTVYGEKSDSGMSSMSLREVYEDKDGQDPDFPVVILRNGINNERGYDYIEFTKLAPNNNIEYSVIDTEGVALESGKVIEGSFSFNDLSPFNTNSEEITEEDRAKAAKTAYDAAIKKLKQARRSYKINLEVEELPYDIKIGDKVRLLYDNQQLIVEECSNYMKKILSMDDWFYITAINYDIDQNGMETNGVTLEKYLKIDRESEQQ</sequence>
<comment type="similarity">
    <text evidence="1">Belongs to the peptidase C40 family.</text>
</comment>
<dbReference type="RefSeq" id="WP_209555876.1">
    <property type="nucleotide sequence ID" value="NZ_JAEDXU010000001.1"/>
</dbReference>
<dbReference type="InterPro" id="IPR041219">
    <property type="entry name" value="Phage_lysozyme2"/>
</dbReference>
<dbReference type="InterPro" id="IPR008044">
    <property type="entry name" value="Phage_lysin"/>
</dbReference>